<dbReference type="InterPro" id="IPR036249">
    <property type="entry name" value="Thioredoxin-like_sf"/>
</dbReference>
<gene>
    <name evidence="6" type="ORF">OD750_012770</name>
</gene>
<proteinExistence type="predicted"/>
<evidence type="ECO:0000256" key="2">
    <source>
        <dbReference type="ARBA" id="ARBA00022748"/>
    </source>
</evidence>
<sequence length="208" mass="22356">MRARQAAGVVGLALGAAVAGLVAGSFLDRKGPPAWLTDAMSTTRPGRWLADSWIAATKLAAPPGVPVARKGDRRPDIALVDLDGQPAAQSAWDGKLVVVNFWASWCTPCREEMPELERFHQAQRDKGVEVVGFAIDDPASVKEFLNTTPVTYSIVFARDTLPSPTTLFGNTHGALPYSVLIGRDGRVLEQRLGKIDAAQLERWIGDPG</sequence>
<dbReference type="AlphaFoldDB" id="A0A9X4BGX5"/>
<dbReference type="RefSeq" id="WP_263545617.1">
    <property type="nucleotide sequence ID" value="NZ_JAOVZO020000017.1"/>
</dbReference>
<dbReference type="GO" id="GO:0030313">
    <property type="term" value="C:cell envelope"/>
    <property type="evidence" value="ECO:0007669"/>
    <property type="project" value="UniProtKB-SubCell"/>
</dbReference>
<dbReference type="PROSITE" id="PS00194">
    <property type="entry name" value="THIOREDOXIN_1"/>
    <property type="match status" value="1"/>
</dbReference>
<keyword evidence="4" id="KW-0676">Redox-active center</keyword>
<reference evidence="6" key="1">
    <citation type="submission" date="2023-02" db="EMBL/GenBank/DDBJ databases">
        <title>Tahibacter soli sp. nov. isolated from soil.</title>
        <authorList>
            <person name="Baek J.H."/>
            <person name="Lee J.K."/>
            <person name="Choi D.G."/>
            <person name="Jeon C.O."/>
        </authorList>
    </citation>
    <scope>NUCLEOTIDE SEQUENCE</scope>
    <source>
        <strain evidence="6">BL</strain>
    </source>
</reference>
<dbReference type="GO" id="GO:0015036">
    <property type="term" value="F:disulfide oxidoreductase activity"/>
    <property type="evidence" value="ECO:0007669"/>
    <property type="project" value="UniProtKB-ARBA"/>
</dbReference>
<dbReference type="SUPFAM" id="SSF52833">
    <property type="entry name" value="Thioredoxin-like"/>
    <property type="match status" value="1"/>
</dbReference>
<comment type="subcellular location">
    <subcellularLocation>
        <location evidence="1">Cell envelope</location>
    </subcellularLocation>
</comment>
<comment type="caution">
    <text evidence="6">The sequence shown here is derived from an EMBL/GenBank/DDBJ whole genome shotgun (WGS) entry which is preliminary data.</text>
</comment>
<evidence type="ECO:0000313" key="7">
    <source>
        <dbReference type="Proteomes" id="UP001139971"/>
    </source>
</evidence>
<dbReference type="Gene3D" id="3.40.30.10">
    <property type="entry name" value="Glutaredoxin"/>
    <property type="match status" value="1"/>
</dbReference>
<keyword evidence="3" id="KW-1015">Disulfide bond</keyword>
<evidence type="ECO:0000256" key="1">
    <source>
        <dbReference type="ARBA" id="ARBA00004196"/>
    </source>
</evidence>
<dbReference type="InterPro" id="IPR013766">
    <property type="entry name" value="Thioredoxin_domain"/>
</dbReference>
<evidence type="ECO:0000259" key="5">
    <source>
        <dbReference type="PROSITE" id="PS51352"/>
    </source>
</evidence>
<dbReference type="PANTHER" id="PTHR42852">
    <property type="entry name" value="THIOL:DISULFIDE INTERCHANGE PROTEIN DSBE"/>
    <property type="match status" value="1"/>
</dbReference>
<dbReference type="Pfam" id="PF08534">
    <property type="entry name" value="Redoxin"/>
    <property type="match status" value="1"/>
</dbReference>
<keyword evidence="2" id="KW-0201">Cytochrome c-type biogenesis</keyword>
<dbReference type="PROSITE" id="PS51352">
    <property type="entry name" value="THIOREDOXIN_2"/>
    <property type="match status" value="1"/>
</dbReference>
<dbReference type="InterPro" id="IPR013740">
    <property type="entry name" value="Redoxin"/>
</dbReference>
<protein>
    <submittedName>
        <fullName evidence="6">TlpA disulfide reductase family protein</fullName>
    </submittedName>
</protein>
<feature type="domain" description="Thioredoxin" evidence="5">
    <location>
        <begin position="68"/>
        <end position="208"/>
    </location>
</feature>
<keyword evidence="7" id="KW-1185">Reference proteome</keyword>
<accession>A0A9X4BGX5</accession>
<evidence type="ECO:0000313" key="6">
    <source>
        <dbReference type="EMBL" id="MDC8013410.1"/>
    </source>
</evidence>
<dbReference type="PANTHER" id="PTHR42852:SF6">
    <property type="entry name" value="THIOL:DISULFIDE INTERCHANGE PROTEIN DSBE"/>
    <property type="match status" value="1"/>
</dbReference>
<dbReference type="InterPro" id="IPR050553">
    <property type="entry name" value="Thioredoxin_ResA/DsbE_sf"/>
</dbReference>
<evidence type="ECO:0000256" key="4">
    <source>
        <dbReference type="ARBA" id="ARBA00023284"/>
    </source>
</evidence>
<organism evidence="6 7">
    <name type="scientific">Tahibacter soli</name>
    <dbReference type="NCBI Taxonomy" id="2983605"/>
    <lineage>
        <taxon>Bacteria</taxon>
        <taxon>Pseudomonadati</taxon>
        <taxon>Pseudomonadota</taxon>
        <taxon>Gammaproteobacteria</taxon>
        <taxon>Lysobacterales</taxon>
        <taxon>Rhodanobacteraceae</taxon>
        <taxon>Tahibacter</taxon>
    </lineage>
</organism>
<dbReference type="EMBL" id="JAOVZO020000017">
    <property type="protein sequence ID" value="MDC8013410.1"/>
    <property type="molecule type" value="Genomic_DNA"/>
</dbReference>
<dbReference type="CDD" id="cd02966">
    <property type="entry name" value="TlpA_like_family"/>
    <property type="match status" value="1"/>
</dbReference>
<name>A0A9X4BGX5_9GAMM</name>
<dbReference type="InterPro" id="IPR017937">
    <property type="entry name" value="Thioredoxin_CS"/>
</dbReference>
<dbReference type="GO" id="GO:0017004">
    <property type="term" value="P:cytochrome complex assembly"/>
    <property type="evidence" value="ECO:0007669"/>
    <property type="project" value="UniProtKB-KW"/>
</dbReference>
<evidence type="ECO:0000256" key="3">
    <source>
        <dbReference type="ARBA" id="ARBA00023157"/>
    </source>
</evidence>
<dbReference type="Proteomes" id="UP001139971">
    <property type="component" value="Unassembled WGS sequence"/>
</dbReference>